<evidence type="ECO:0008006" key="3">
    <source>
        <dbReference type="Google" id="ProtNLM"/>
    </source>
</evidence>
<gene>
    <name evidence="1" type="ORF">Tam10B_1389</name>
</gene>
<evidence type="ECO:0000313" key="2">
    <source>
        <dbReference type="Proteomes" id="UP000215433"/>
    </source>
</evidence>
<sequence length="520" mass="57647">MAYQKLNLQDGHVLDATDMAHIEQGIVDASTLPEIGQTVSLLPGVDPVSLWPGTMWICIGEDGQRVLYTRIATDLPDAPAGLPTRNDVPSYTGFPAVTVVDTKASDYYTSTQWFAKTIPTGPTAGKGAHHIQAHGGGITREGDIWYWVGESHENGYGDSPGIHLYTSKDLRNWTDMGIILRMITNPTAADDPTTPDGRYFHDLYGSEYENVRKYLLTHADGKSLTAIAERPKMLHNPRTDKWVLWFHSDGSTTVGGSNYSRALLGCAIADRPTGPFKLIGAYKGFNDDETIYGGWGEVGDARDMTLYAAKDGNAYVAYSSEGNKSTYVAKLDDDWTHLCVTTDTDESKSKMQYSADGKYTKLLPVGRGTNWQIITDQSREAVAFLEYRDRVYVITSPTNGWAPGKQNWYAQEHPENGILSSYGSGTDLCRGIDSIEGKGDHDITFGSQCSYIVPWNEDLGEFIYFGDRWDSGSAKSAYVVLPIVIYDDNGTTKLRMANPETAWRPEDYWRITGTEHWPNK</sequence>
<evidence type="ECO:0000313" key="1">
    <source>
        <dbReference type="EMBL" id="OXN00519.1"/>
    </source>
</evidence>
<organism evidence="1 2">
    <name type="scientific">Bifidobacterium vansinderenii</name>
    <dbReference type="NCBI Taxonomy" id="1984871"/>
    <lineage>
        <taxon>Bacteria</taxon>
        <taxon>Bacillati</taxon>
        <taxon>Actinomycetota</taxon>
        <taxon>Actinomycetes</taxon>
        <taxon>Bifidobacteriales</taxon>
        <taxon>Bifidobacteriaceae</taxon>
        <taxon>Bifidobacterium</taxon>
    </lineage>
</organism>
<dbReference type="Proteomes" id="UP000215433">
    <property type="component" value="Unassembled WGS sequence"/>
</dbReference>
<dbReference type="SUPFAM" id="SSF75005">
    <property type="entry name" value="Arabinanase/levansucrase/invertase"/>
    <property type="match status" value="1"/>
</dbReference>
<dbReference type="OrthoDB" id="3222712at2"/>
<dbReference type="CDD" id="cd18825">
    <property type="entry name" value="GH43_CtGH43-like"/>
    <property type="match status" value="1"/>
</dbReference>
<dbReference type="PANTHER" id="PTHR22925:SF3">
    <property type="entry name" value="GLYCOSYL HYDROLASE FAMILY PROTEIN 43"/>
    <property type="match status" value="1"/>
</dbReference>
<comment type="caution">
    <text evidence="1">The sequence shown here is derived from an EMBL/GenBank/DDBJ whole genome shotgun (WGS) entry which is preliminary data.</text>
</comment>
<dbReference type="EMBL" id="NEWD01000016">
    <property type="protein sequence ID" value="OXN00519.1"/>
    <property type="molecule type" value="Genomic_DNA"/>
</dbReference>
<dbReference type="InterPro" id="IPR023296">
    <property type="entry name" value="Glyco_hydro_beta-prop_sf"/>
</dbReference>
<reference evidence="1 2" key="1">
    <citation type="submission" date="2017-05" db="EMBL/GenBank/DDBJ databases">
        <title>Bifidobacterium vansinderenii sp. nov.</title>
        <authorList>
            <person name="Lugli G.A."/>
            <person name="Duranti S."/>
            <person name="Mangifesta M."/>
        </authorList>
    </citation>
    <scope>NUCLEOTIDE SEQUENCE [LARGE SCALE GENOMIC DNA]</scope>
    <source>
        <strain evidence="1 2">Tam10B</strain>
    </source>
</reference>
<dbReference type="PANTHER" id="PTHR22925">
    <property type="entry name" value="GLYCOSYL HYDROLASE 43 FAMILY MEMBER"/>
    <property type="match status" value="1"/>
</dbReference>
<protein>
    <recommendedName>
        <fullName evidence="3">Glycosyl hydrolase family 43</fullName>
    </recommendedName>
</protein>
<accession>A0A229VY19</accession>
<keyword evidence="2" id="KW-1185">Reference proteome</keyword>
<dbReference type="Gene3D" id="2.115.10.20">
    <property type="entry name" value="Glycosyl hydrolase domain, family 43"/>
    <property type="match status" value="1"/>
</dbReference>
<dbReference type="RefSeq" id="WP_093960532.1">
    <property type="nucleotide sequence ID" value="NZ_NEWD01000016.1"/>
</dbReference>
<name>A0A229VY19_9BIFI</name>
<dbReference type="AlphaFoldDB" id="A0A229VY19"/>
<proteinExistence type="predicted"/>